<feature type="transmembrane region" description="Helical" evidence="7">
    <location>
        <begin position="12"/>
        <end position="36"/>
    </location>
</feature>
<keyword evidence="6" id="KW-1015">Disulfide bond</keyword>
<feature type="disulfide bond" evidence="6">
    <location>
        <begin position="147"/>
        <end position="179"/>
    </location>
</feature>
<evidence type="ECO:0000313" key="9">
    <source>
        <dbReference type="Proteomes" id="UP000274429"/>
    </source>
</evidence>
<proteinExistence type="inferred from homology"/>
<dbReference type="EMBL" id="UYWX01007203">
    <property type="protein sequence ID" value="VDM26809.1"/>
    <property type="molecule type" value="Genomic_DNA"/>
</dbReference>
<organism evidence="10">
    <name type="scientific">Hydatigena taeniaeformis</name>
    <name type="common">Feline tapeworm</name>
    <name type="synonym">Taenia taeniaeformis</name>
    <dbReference type="NCBI Taxonomy" id="6205"/>
    <lineage>
        <taxon>Eukaryota</taxon>
        <taxon>Metazoa</taxon>
        <taxon>Spiralia</taxon>
        <taxon>Lophotrochozoa</taxon>
        <taxon>Platyhelminthes</taxon>
        <taxon>Cestoda</taxon>
        <taxon>Eucestoda</taxon>
        <taxon>Cyclophyllidea</taxon>
        <taxon>Taeniidae</taxon>
        <taxon>Hydatigera</taxon>
    </lineage>
</organism>
<dbReference type="PANTHER" id="PTHR19282:SF544">
    <property type="entry name" value="TETRASPANIN"/>
    <property type="match status" value="1"/>
</dbReference>
<dbReference type="PANTHER" id="PTHR19282">
    <property type="entry name" value="TETRASPANIN"/>
    <property type="match status" value="1"/>
</dbReference>
<comment type="similarity">
    <text evidence="2 7">Belongs to the tetraspanin (TM4SF) family.</text>
</comment>
<dbReference type="Pfam" id="PF00335">
    <property type="entry name" value="Tetraspanin"/>
    <property type="match status" value="1"/>
</dbReference>
<evidence type="ECO:0000313" key="10">
    <source>
        <dbReference type="WBParaSite" id="TTAC_0000537901-mRNA-1"/>
    </source>
</evidence>
<evidence type="ECO:0000256" key="1">
    <source>
        <dbReference type="ARBA" id="ARBA00004141"/>
    </source>
</evidence>
<evidence type="ECO:0000256" key="4">
    <source>
        <dbReference type="ARBA" id="ARBA00022989"/>
    </source>
</evidence>
<evidence type="ECO:0000256" key="5">
    <source>
        <dbReference type="ARBA" id="ARBA00023136"/>
    </source>
</evidence>
<feature type="transmembrane region" description="Helical" evidence="7">
    <location>
        <begin position="82"/>
        <end position="104"/>
    </location>
</feature>
<accession>A0A0R3WX89</accession>
<gene>
    <name evidence="8" type="ORF">TTAC_LOCUS5365</name>
</gene>
<dbReference type="Proteomes" id="UP000274429">
    <property type="component" value="Unassembled WGS sequence"/>
</dbReference>
<dbReference type="PRINTS" id="PR00259">
    <property type="entry name" value="TMFOUR"/>
</dbReference>
<dbReference type="Gene3D" id="1.10.1450.10">
    <property type="entry name" value="Tetraspanin"/>
    <property type="match status" value="1"/>
</dbReference>
<dbReference type="InterPro" id="IPR000301">
    <property type="entry name" value="Tetraspanin_animals"/>
</dbReference>
<evidence type="ECO:0000256" key="2">
    <source>
        <dbReference type="ARBA" id="ARBA00006840"/>
    </source>
</evidence>
<evidence type="ECO:0000256" key="6">
    <source>
        <dbReference type="PIRSR" id="PIRSR002419-1"/>
    </source>
</evidence>
<evidence type="ECO:0000256" key="3">
    <source>
        <dbReference type="ARBA" id="ARBA00022692"/>
    </source>
</evidence>
<dbReference type="GO" id="GO:0005886">
    <property type="term" value="C:plasma membrane"/>
    <property type="evidence" value="ECO:0007669"/>
    <property type="project" value="TreeGrafter"/>
</dbReference>
<dbReference type="PIRSF" id="PIRSF002419">
    <property type="entry name" value="Tetraspanin"/>
    <property type="match status" value="1"/>
</dbReference>
<sequence length="225" mass="23961">MGLSCAGNFLKFLVFFFNAIVFIGGGVIAGFGVYLLVETKKSGGTVSLTLPAFITAFGLLLFLIGFLGCFGACYNNTCMLKTFAIVVGVLLVAEIICAIILLVYRHDFVRIVGKEIKETIETYQNGSLSGSDPTLQALYELQLKLKCCGGTGPTDWTNPPPSCCGKESGSCTDPHQIGCAQAMYNEIKDSALAFGIIIIVIGLIQVGAIICAACLAKKVKEYEKV</sequence>
<reference evidence="10" key="1">
    <citation type="submission" date="2017-02" db="UniProtKB">
        <authorList>
            <consortium name="WormBaseParasite"/>
        </authorList>
    </citation>
    <scope>IDENTIFICATION</scope>
</reference>
<dbReference type="InterPro" id="IPR018499">
    <property type="entry name" value="Tetraspanin/Peripherin"/>
</dbReference>
<dbReference type="InterPro" id="IPR008952">
    <property type="entry name" value="Tetraspanin_EC2_sf"/>
</dbReference>
<evidence type="ECO:0000256" key="7">
    <source>
        <dbReference type="RuleBase" id="RU361218"/>
    </source>
</evidence>
<dbReference type="CDD" id="cd03127">
    <property type="entry name" value="tetraspanin_LEL"/>
    <property type="match status" value="1"/>
</dbReference>
<name>A0A0R3WX89_HYDTA</name>
<dbReference type="SUPFAM" id="SSF48652">
    <property type="entry name" value="Tetraspanin"/>
    <property type="match status" value="1"/>
</dbReference>
<feature type="transmembrane region" description="Helical" evidence="7">
    <location>
        <begin position="191"/>
        <end position="216"/>
    </location>
</feature>
<dbReference type="OrthoDB" id="10033535at2759"/>
<dbReference type="WBParaSite" id="TTAC_0000537901-mRNA-1">
    <property type="protein sequence ID" value="TTAC_0000537901-mRNA-1"/>
    <property type="gene ID" value="TTAC_0000537901"/>
</dbReference>
<keyword evidence="4 7" id="KW-1133">Transmembrane helix</keyword>
<keyword evidence="9" id="KW-1185">Reference proteome</keyword>
<protein>
    <recommendedName>
        <fullName evidence="7">Tetraspanin</fullName>
    </recommendedName>
</protein>
<feature type="disulfide bond" evidence="6">
    <location>
        <begin position="148"/>
        <end position="164"/>
    </location>
</feature>
<keyword evidence="3 7" id="KW-0812">Transmembrane</keyword>
<evidence type="ECO:0000313" key="8">
    <source>
        <dbReference type="EMBL" id="VDM26809.1"/>
    </source>
</evidence>
<comment type="subcellular location">
    <subcellularLocation>
        <location evidence="1 7">Membrane</location>
        <topology evidence="1 7">Multi-pass membrane protein</topology>
    </subcellularLocation>
</comment>
<dbReference type="STRING" id="6205.A0A0R3WX89"/>
<reference evidence="8 9" key="2">
    <citation type="submission" date="2018-11" db="EMBL/GenBank/DDBJ databases">
        <authorList>
            <consortium name="Pathogen Informatics"/>
        </authorList>
    </citation>
    <scope>NUCLEOTIDE SEQUENCE [LARGE SCALE GENOMIC DNA]</scope>
</reference>
<dbReference type="AlphaFoldDB" id="A0A0R3WX89"/>
<keyword evidence="5 7" id="KW-0472">Membrane</keyword>
<feature type="transmembrane region" description="Helical" evidence="7">
    <location>
        <begin position="48"/>
        <end position="70"/>
    </location>
</feature>